<gene>
    <name evidence="2" type="ORF">E2562_018809</name>
</gene>
<evidence type="ECO:0000256" key="1">
    <source>
        <dbReference type="SAM" id="MobiDB-lite"/>
    </source>
</evidence>
<keyword evidence="3" id="KW-1185">Reference proteome</keyword>
<reference evidence="2 3" key="1">
    <citation type="submission" date="2019-11" db="EMBL/GenBank/DDBJ databases">
        <title>Whole genome sequence of Oryza granulata.</title>
        <authorList>
            <person name="Li W."/>
        </authorList>
    </citation>
    <scope>NUCLEOTIDE SEQUENCE [LARGE SCALE GENOMIC DNA]</scope>
    <source>
        <strain evidence="3">cv. Menghai</strain>
        <tissue evidence="2">Leaf</tissue>
    </source>
</reference>
<evidence type="ECO:0000313" key="2">
    <source>
        <dbReference type="EMBL" id="KAF0933562.1"/>
    </source>
</evidence>
<dbReference type="EMBL" id="SPHZ02000001">
    <property type="protein sequence ID" value="KAF0933562.1"/>
    <property type="molecule type" value="Genomic_DNA"/>
</dbReference>
<protein>
    <recommendedName>
        <fullName evidence="4">DUF834 domain-containing protein</fullName>
    </recommendedName>
</protein>
<accession>A0A6G1F9R7</accession>
<sequence>MPRQHATGESRDAELEGAWSRRTGHRRGRRKPSSGHGGGGVAAAAADLGGGGHVERRLLECDGPEMSI</sequence>
<dbReference type="Proteomes" id="UP000479710">
    <property type="component" value="Unassembled WGS sequence"/>
</dbReference>
<comment type="caution">
    <text evidence="2">The sequence shown here is derived from an EMBL/GenBank/DDBJ whole genome shotgun (WGS) entry which is preliminary data.</text>
</comment>
<feature type="region of interest" description="Disordered" evidence="1">
    <location>
        <begin position="1"/>
        <end position="68"/>
    </location>
</feature>
<proteinExistence type="predicted"/>
<name>A0A6G1F9R7_9ORYZ</name>
<dbReference type="AlphaFoldDB" id="A0A6G1F9R7"/>
<feature type="compositionally biased region" description="Basic and acidic residues" evidence="1">
    <location>
        <begin position="1"/>
        <end position="14"/>
    </location>
</feature>
<evidence type="ECO:0000313" key="3">
    <source>
        <dbReference type="Proteomes" id="UP000479710"/>
    </source>
</evidence>
<organism evidence="2 3">
    <name type="scientific">Oryza meyeriana var. granulata</name>
    <dbReference type="NCBI Taxonomy" id="110450"/>
    <lineage>
        <taxon>Eukaryota</taxon>
        <taxon>Viridiplantae</taxon>
        <taxon>Streptophyta</taxon>
        <taxon>Embryophyta</taxon>
        <taxon>Tracheophyta</taxon>
        <taxon>Spermatophyta</taxon>
        <taxon>Magnoliopsida</taxon>
        <taxon>Liliopsida</taxon>
        <taxon>Poales</taxon>
        <taxon>Poaceae</taxon>
        <taxon>BOP clade</taxon>
        <taxon>Oryzoideae</taxon>
        <taxon>Oryzeae</taxon>
        <taxon>Oryzinae</taxon>
        <taxon>Oryza</taxon>
        <taxon>Oryza meyeriana</taxon>
    </lineage>
</organism>
<feature type="compositionally biased region" description="Basic residues" evidence="1">
    <location>
        <begin position="22"/>
        <end position="33"/>
    </location>
</feature>
<evidence type="ECO:0008006" key="4">
    <source>
        <dbReference type="Google" id="ProtNLM"/>
    </source>
</evidence>